<evidence type="ECO:0000313" key="2">
    <source>
        <dbReference type="EMBL" id="KAK5845421.1"/>
    </source>
</evidence>
<organism evidence="2 3">
    <name type="scientific">Gossypium arboreum</name>
    <name type="common">Tree cotton</name>
    <name type="synonym">Gossypium nanking</name>
    <dbReference type="NCBI Taxonomy" id="29729"/>
    <lineage>
        <taxon>Eukaryota</taxon>
        <taxon>Viridiplantae</taxon>
        <taxon>Streptophyta</taxon>
        <taxon>Embryophyta</taxon>
        <taxon>Tracheophyta</taxon>
        <taxon>Spermatophyta</taxon>
        <taxon>Magnoliopsida</taxon>
        <taxon>eudicotyledons</taxon>
        <taxon>Gunneridae</taxon>
        <taxon>Pentapetalae</taxon>
        <taxon>rosids</taxon>
        <taxon>malvids</taxon>
        <taxon>Malvales</taxon>
        <taxon>Malvaceae</taxon>
        <taxon>Malvoideae</taxon>
        <taxon>Gossypium</taxon>
    </lineage>
</organism>
<sequence length="170" mass="19721">MTKAQEQQALYWSYVKDQDIALKRSLEKNFTKPMPKFPDFPKDLLPFLEARSVEEEPIEVSSNRAKPATMRENLEKGKTAKKEPEKTKFVNTEGEKEEQNETTLTPTPQKDSTEAVPHPPTKSMFEQDREIHRIIEEITKSDKEEEEPPIQSLKRKLRYKCIAGKSTSKN</sequence>
<dbReference type="EMBL" id="JARKNE010000001">
    <property type="protein sequence ID" value="KAK5845421.1"/>
    <property type="molecule type" value="Genomic_DNA"/>
</dbReference>
<keyword evidence="3" id="KW-1185">Reference proteome</keyword>
<evidence type="ECO:0000256" key="1">
    <source>
        <dbReference type="SAM" id="MobiDB-lite"/>
    </source>
</evidence>
<feature type="compositionally biased region" description="Polar residues" evidence="1">
    <location>
        <begin position="101"/>
        <end position="110"/>
    </location>
</feature>
<protein>
    <submittedName>
        <fullName evidence="2">Uncharacterized protein</fullName>
    </submittedName>
</protein>
<dbReference type="Proteomes" id="UP001358586">
    <property type="component" value="Chromosome 1"/>
</dbReference>
<proteinExistence type="predicted"/>
<feature type="region of interest" description="Disordered" evidence="1">
    <location>
        <begin position="54"/>
        <end position="129"/>
    </location>
</feature>
<gene>
    <name evidence="2" type="ORF">PVK06_001605</name>
</gene>
<name>A0ABR0R2H5_GOSAR</name>
<feature type="compositionally biased region" description="Basic and acidic residues" evidence="1">
    <location>
        <begin position="72"/>
        <end position="99"/>
    </location>
</feature>
<evidence type="ECO:0000313" key="3">
    <source>
        <dbReference type="Proteomes" id="UP001358586"/>
    </source>
</evidence>
<comment type="caution">
    <text evidence="2">The sequence shown here is derived from an EMBL/GenBank/DDBJ whole genome shotgun (WGS) entry which is preliminary data.</text>
</comment>
<accession>A0ABR0R2H5</accession>
<reference evidence="2 3" key="1">
    <citation type="submission" date="2023-03" db="EMBL/GenBank/DDBJ databases">
        <title>WGS of Gossypium arboreum.</title>
        <authorList>
            <person name="Yu D."/>
        </authorList>
    </citation>
    <scope>NUCLEOTIDE SEQUENCE [LARGE SCALE GENOMIC DNA]</scope>
    <source>
        <tissue evidence="2">Leaf</tissue>
    </source>
</reference>